<dbReference type="Proteomes" id="UP000027361">
    <property type="component" value="Unassembled WGS sequence"/>
</dbReference>
<dbReference type="InterPro" id="IPR047088">
    <property type="entry name" value="ORC5_C"/>
</dbReference>
<organism evidence="3 4">
    <name type="scientific">Tilletiaria anomala (strain ATCC 24038 / CBS 436.72 / UBC 951)</name>
    <dbReference type="NCBI Taxonomy" id="1037660"/>
    <lineage>
        <taxon>Eukaryota</taxon>
        <taxon>Fungi</taxon>
        <taxon>Dikarya</taxon>
        <taxon>Basidiomycota</taxon>
        <taxon>Ustilaginomycotina</taxon>
        <taxon>Exobasidiomycetes</taxon>
        <taxon>Georgefischeriales</taxon>
        <taxon>Tilletiariaceae</taxon>
        <taxon>Tilletiaria</taxon>
    </lineage>
</organism>
<dbReference type="RefSeq" id="XP_013243949.1">
    <property type="nucleotide sequence ID" value="XM_013388495.1"/>
</dbReference>
<protein>
    <recommendedName>
        <fullName evidence="2">Origin recognition complex subunit 5 C-terminal domain-containing protein</fullName>
    </recommendedName>
</protein>
<evidence type="ECO:0000313" key="3">
    <source>
        <dbReference type="EMBL" id="KDN47757.1"/>
    </source>
</evidence>
<dbReference type="PANTHER" id="PTHR12705:SF0">
    <property type="entry name" value="ORIGIN RECOGNITION COMPLEX SUBUNIT 5"/>
    <property type="match status" value="1"/>
</dbReference>
<dbReference type="OrthoDB" id="365981at2759"/>
<dbReference type="GO" id="GO:0006270">
    <property type="term" value="P:DNA replication initiation"/>
    <property type="evidence" value="ECO:0007669"/>
    <property type="project" value="TreeGrafter"/>
</dbReference>
<sequence>MYQFDAHNSQKELLVDLLKPNGAFPASVFVTDSVSPGYGSAFVTYALQSLLAEPEHAHKLRLVRVSPVSSPTIAMLSSTIYRQLGQPPSGARADAARLVAGLTSAIQKGTRVQPGVKFVLLVENSERILDYWSPELLEVLLRLDEYCSCRGRLCVLMQSALPWSRFRTLSGRSTSLVPLTIDLPALQSHDLAVFFERHMPATLEGANLPRDAATRYFAGYWKVAHDTFASEVRDLEELRTLVLATWPIFCLPLRQNPALGFEGLLAQRGIFSDALARLASRKLTPQAWLDAFEEGPVSAGAHDVIGDSSRPRKKTRRCGVTSQPFDDSQPSKLGAYILICAFLASYNPVRLDTRYFQQTDEDVVKSKRGRGGRRGGKADDDAGESLDRPQLQGPKSFPLERLLAIFESILTSEEPDGLVDDRLKGDPERWRVLARSAAVMTQINCLVGSGRVAQTSGAGSLDGMQYRVNVSYAYVRALSTSHGFDLGERLWNWK</sequence>
<name>A0A066W1B0_TILAU</name>
<dbReference type="InParanoid" id="A0A066W1B0"/>
<dbReference type="AlphaFoldDB" id="A0A066W1B0"/>
<dbReference type="OMA" id="WTAFCRL"/>
<dbReference type="HOGENOM" id="CLU_022443_1_0_1"/>
<dbReference type="PANTHER" id="PTHR12705">
    <property type="entry name" value="ORIGIN RECOGNITION COMPLEX SUBUNIT 5"/>
    <property type="match status" value="1"/>
</dbReference>
<dbReference type="GeneID" id="25266466"/>
<accession>A0A066W1B0</accession>
<feature type="region of interest" description="Disordered" evidence="1">
    <location>
        <begin position="300"/>
        <end position="327"/>
    </location>
</feature>
<feature type="region of interest" description="Disordered" evidence="1">
    <location>
        <begin position="362"/>
        <end position="394"/>
    </location>
</feature>
<reference evidence="3 4" key="1">
    <citation type="submission" date="2014-05" db="EMBL/GenBank/DDBJ databases">
        <title>Draft genome sequence of a rare smut relative, Tilletiaria anomala UBC 951.</title>
        <authorList>
            <consortium name="DOE Joint Genome Institute"/>
            <person name="Toome M."/>
            <person name="Kuo A."/>
            <person name="Henrissat B."/>
            <person name="Lipzen A."/>
            <person name="Tritt A."/>
            <person name="Yoshinaga Y."/>
            <person name="Zane M."/>
            <person name="Barry K."/>
            <person name="Grigoriev I.V."/>
            <person name="Spatafora J.W."/>
            <person name="Aimea M.C."/>
        </authorList>
    </citation>
    <scope>NUCLEOTIDE SEQUENCE [LARGE SCALE GENOMIC DNA]</scope>
    <source>
        <strain evidence="3 4">UBC 951</strain>
    </source>
</reference>
<evidence type="ECO:0000256" key="1">
    <source>
        <dbReference type="SAM" id="MobiDB-lite"/>
    </source>
</evidence>
<feature type="domain" description="Origin recognition complex subunit 5 C-terminal" evidence="2">
    <location>
        <begin position="335"/>
        <end position="488"/>
    </location>
</feature>
<dbReference type="GO" id="GO:0005664">
    <property type="term" value="C:nuclear origin of replication recognition complex"/>
    <property type="evidence" value="ECO:0007669"/>
    <property type="project" value="TreeGrafter"/>
</dbReference>
<feature type="compositionally biased region" description="Basic residues" evidence="1">
    <location>
        <begin position="366"/>
        <end position="375"/>
    </location>
</feature>
<dbReference type="GO" id="GO:0003688">
    <property type="term" value="F:DNA replication origin binding"/>
    <property type="evidence" value="ECO:0007669"/>
    <property type="project" value="TreeGrafter"/>
</dbReference>
<gene>
    <name evidence="3" type="ORF">K437DRAFT_273613</name>
</gene>
<dbReference type="Pfam" id="PF14630">
    <property type="entry name" value="ORC5_C"/>
    <property type="match status" value="1"/>
</dbReference>
<evidence type="ECO:0000313" key="4">
    <source>
        <dbReference type="Proteomes" id="UP000027361"/>
    </source>
</evidence>
<comment type="caution">
    <text evidence="3">The sequence shown here is derived from an EMBL/GenBank/DDBJ whole genome shotgun (WGS) entry which is preliminary data.</text>
</comment>
<dbReference type="InterPro" id="IPR020796">
    <property type="entry name" value="ORC5"/>
</dbReference>
<dbReference type="EMBL" id="JMSN01000028">
    <property type="protein sequence ID" value="KDN47757.1"/>
    <property type="molecule type" value="Genomic_DNA"/>
</dbReference>
<evidence type="ECO:0000259" key="2">
    <source>
        <dbReference type="Pfam" id="PF14630"/>
    </source>
</evidence>
<proteinExistence type="predicted"/>
<keyword evidence="4" id="KW-1185">Reference proteome</keyword>
<dbReference type="STRING" id="1037660.A0A066W1B0"/>